<feature type="compositionally biased region" description="Basic and acidic residues" evidence="2">
    <location>
        <begin position="168"/>
        <end position="225"/>
    </location>
</feature>
<evidence type="ECO:0000256" key="2">
    <source>
        <dbReference type="SAM" id="MobiDB-lite"/>
    </source>
</evidence>
<dbReference type="SUPFAM" id="SSF54928">
    <property type="entry name" value="RNA-binding domain, RBD"/>
    <property type="match status" value="1"/>
</dbReference>
<gene>
    <name evidence="4" type="ORF">PXEA_LOCUS33832</name>
</gene>
<keyword evidence="1" id="KW-0694">RNA-binding</keyword>
<organism evidence="4 5">
    <name type="scientific">Protopolystoma xenopodis</name>
    <dbReference type="NCBI Taxonomy" id="117903"/>
    <lineage>
        <taxon>Eukaryota</taxon>
        <taxon>Metazoa</taxon>
        <taxon>Spiralia</taxon>
        <taxon>Lophotrochozoa</taxon>
        <taxon>Platyhelminthes</taxon>
        <taxon>Monogenea</taxon>
        <taxon>Polyopisthocotylea</taxon>
        <taxon>Polystomatidea</taxon>
        <taxon>Polystomatidae</taxon>
        <taxon>Protopolystoma</taxon>
    </lineage>
</organism>
<dbReference type="InterPro" id="IPR000504">
    <property type="entry name" value="RRM_dom"/>
</dbReference>
<accession>A0A3S5BCE5</accession>
<dbReference type="OrthoDB" id="443401at2759"/>
<dbReference type="InterPro" id="IPR035979">
    <property type="entry name" value="RBD_domain_sf"/>
</dbReference>
<protein>
    <recommendedName>
        <fullName evidence="3">RRM domain-containing protein</fullName>
    </recommendedName>
</protein>
<feature type="compositionally biased region" description="Basic and acidic residues" evidence="2">
    <location>
        <begin position="95"/>
        <end position="155"/>
    </location>
</feature>
<feature type="region of interest" description="Disordered" evidence="2">
    <location>
        <begin position="83"/>
        <end position="263"/>
    </location>
</feature>
<dbReference type="PANTHER" id="PTHR14398:SF0">
    <property type="entry name" value="ZINC FINGER PROTEIN SWM"/>
    <property type="match status" value="1"/>
</dbReference>
<dbReference type="Gene3D" id="3.30.70.330">
    <property type="match status" value="1"/>
</dbReference>
<evidence type="ECO:0000313" key="5">
    <source>
        <dbReference type="Proteomes" id="UP000784294"/>
    </source>
</evidence>
<evidence type="ECO:0000256" key="1">
    <source>
        <dbReference type="ARBA" id="ARBA00022884"/>
    </source>
</evidence>
<evidence type="ECO:0000259" key="3">
    <source>
        <dbReference type="SMART" id="SM00360"/>
    </source>
</evidence>
<proteinExistence type="predicted"/>
<dbReference type="GO" id="GO:0003723">
    <property type="term" value="F:RNA binding"/>
    <property type="evidence" value="ECO:0007669"/>
    <property type="project" value="UniProtKB-KW"/>
</dbReference>
<dbReference type="InterPro" id="IPR012677">
    <property type="entry name" value="Nucleotide-bd_a/b_plait_sf"/>
</dbReference>
<reference evidence="4" key="1">
    <citation type="submission" date="2018-11" db="EMBL/GenBank/DDBJ databases">
        <authorList>
            <consortium name="Pathogen Informatics"/>
        </authorList>
    </citation>
    <scope>NUCLEOTIDE SEQUENCE</scope>
</reference>
<dbReference type="Pfam" id="PF01480">
    <property type="entry name" value="PWI"/>
    <property type="match status" value="1"/>
</dbReference>
<dbReference type="SMART" id="SM00360">
    <property type="entry name" value="RRM"/>
    <property type="match status" value="1"/>
</dbReference>
<dbReference type="EMBL" id="CAAALY010264704">
    <property type="protein sequence ID" value="VEL40392.1"/>
    <property type="molecule type" value="Genomic_DNA"/>
</dbReference>
<dbReference type="PANTHER" id="PTHR14398">
    <property type="entry name" value="RNA RECOGNITION RRM/RNP DOMAIN"/>
    <property type="match status" value="1"/>
</dbReference>
<dbReference type="Proteomes" id="UP000784294">
    <property type="component" value="Unassembled WGS sequence"/>
</dbReference>
<sequence>MIQFDVAALKDWLINKLKPLCVADPIPLSQYVIALIKKDKPEDQLKEICVDQLEVFLQENTASFVEDLFRALELHSYVGHSEQLPLQPSKSRQVANHEIKNSSRSPSAEDTRKPPKDRSRSPECIRPKQRDFVKKHLDEPHSKTKYVDLHDDSNRPKTFSPQLQTGSETRRSRDQERNRDLKPGKQHQTDEFDLRVRENVVTKYEQRDRDRSPNNDVQHRSRELPSLDNNRYVHCAGAERTTPDERYVNRRHKGRHRNKSPPRAAILVNQQVQLPTRTNQSQTFRSRMADDPGFLHSSFPQLLSPTGLHINPSNNSQFPKEMSIENSLSSTSAAAVLRCLTQNPVTESELTNEEALLFEPSLETPLLQPEQQNVPVYRPTPIDSVGHLASNHCLTTAVLSVAELGLNHTQISRRPHSRNRKPSAEARHIIPLVGGTASNLAVPPAYEPDRPHFSMIDASEEVFNNEFPKEQKEIESIEVKDVDERTRLRGNENSDKANLFSHNAMRTDGSAASDLSYKPLLISSSDGVLGMPPRPVTSAPASLSCSLLVTKLPWHLNDVTRLSTHFQRFGKLVNVITQFDGESSSALVKFRTPAEAEAAYRSPDPILSNRFIRLSFWPPNQHTSTGIRTRGRGSAGSHRQNTVRHIFLFF</sequence>
<dbReference type="InterPro" id="IPR045137">
    <property type="entry name" value="RBM26/27"/>
</dbReference>
<feature type="compositionally biased region" description="Polar residues" evidence="2">
    <location>
        <begin position="84"/>
        <end position="94"/>
    </location>
</feature>
<dbReference type="CDD" id="cd12257">
    <property type="entry name" value="RRM1_RBM26_like"/>
    <property type="match status" value="1"/>
</dbReference>
<evidence type="ECO:0000313" key="4">
    <source>
        <dbReference type="EMBL" id="VEL40392.1"/>
    </source>
</evidence>
<comment type="caution">
    <text evidence="4">The sequence shown here is derived from an EMBL/GenBank/DDBJ whole genome shotgun (WGS) entry which is preliminary data.</text>
</comment>
<dbReference type="AlphaFoldDB" id="A0A3S5BCE5"/>
<feature type="domain" description="RRM" evidence="3">
    <location>
        <begin position="546"/>
        <end position="615"/>
    </location>
</feature>
<keyword evidence="5" id="KW-1185">Reference proteome</keyword>
<feature type="compositionally biased region" description="Polar residues" evidence="2">
    <location>
        <begin position="156"/>
        <end position="167"/>
    </location>
</feature>
<feature type="compositionally biased region" description="Basic residues" evidence="2">
    <location>
        <begin position="249"/>
        <end position="260"/>
    </location>
</feature>
<dbReference type="GO" id="GO:0005634">
    <property type="term" value="C:nucleus"/>
    <property type="evidence" value="ECO:0007669"/>
    <property type="project" value="TreeGrafter"/>
</dbReference>
<name>A0A3S5BCE5_9PLAT</name>
<dbReference type="InterPro" id="IPR002483">
    <property type="entry name" value="PWI_dom"/>
</dbReference>